<gene>
    <name evidence="8" type="ORF">FJY68_14110</name>
</gene>
<keyword evidence="3" id="KW-0540">Nuclease</keyword>
<name>A0A937XJ52_UNCW3</name>
<sequence length="73" mass="8267">MTKLPGVKPREAAAVLLRVGFEYVRQRGSHRIYVKGSVGVTVPWHTKDLRRGTLRQIIRQAGLTPEEFVRLLG</sequence>
<accession>A0A937XJ52</accession>
<keyword evidence="2" id="KW-1277">Toxin-antitoxin system</keyword>
<evidence type="ECO:0000256" key="1">
    <source>
        <dbReference type="ARBA" id="ARBA00006620"/>
    </source>
</evidence>
<comment type="similarity">
    <text evidence="1">Belongs to the HicA mRNA interferase family.</text>
</comment>
<dbReference type="Gene3D" id="3.30.920.30">
    <property type="entry name" value="Hypothetical protein"/>
    <property type="match status" value="1"/>
</dbReference>
<dbReference type="InterPro" id="IPR012933">
    <property type="entry name" value="HicA_mRNA_interferase"/>
</dbReference>
<comment type="caution">
    <text evidence="8">The sequence shown here is derived from an EMBL/GenBank/DDBJ whole genome shotgun (WGS) entry which is preliminary data.</text>
</comment>
<protein>
    <submittedName>
        <fullName evidence="8">Addiction module toxin, HicA family</fullName>
    </submittedName>
</protein>
<proteinExistence type="inferred from homology"/>
<keyword evidence="7" id="KW-0346">Stress response</keyword>
<evidence type="ECO:0000313" key="9">
    <source>
        <dbReference type="Proteomes" id="UP000779900"/>
    </source>
</evidence>
<dbReference type="SUPFAM" id="SSF54786">
    <property type="entry name" value="YcfA/nrd intein domain"/>
    <property type="match status" value="1"/>
</dbReference>
<keyword evidence="6" id="KW-0694">RNA-binding</keyword>
<keyword evidence="5" id="KW-0378">Hydrolase</keyword>
<evidence type="ECO:0000313" key="8">
    <source>
        <dbReference type="EMBL" id="MBM3332956.1"/>
    </source>
</evidence>
<reference evidence="8" key="1">
    <citation type="submission" date="2019-03" db="EMBL/GenBank/DDBJ databases">
        <title>Lake Tanganyika Metagenome-Assembled Genomes (MAGs).</title>
        <authorList>
            <person name="Tran P."/>
        </authorList>
    </citation>
    <scope>NUCLEOTIDE SEQUENCE</scope>
    <source>
        <strain evidence="8">K_DeepCast_150m_m2_040</strain>
    </source>
</reference>
<organism evidence="8 9">
    <name type="scientific">candidate division WOR-3 bacterium</name>
    <dbReference type="NCBI Taxonomy" id="2052148"/>
    <lineage>
        <taxon>Bacteria</taxon>
        <taxon>Bacteria division WOR-3</taxon>
    </lineage>
</organism>
<keyword evidence="4" id="KW-0255">Endonuclease</keyword>
<evidence type="ECO:0000256" key="6">
    <source>
        <dbReference type="ARBA" id="ARBA00022884"/>
    </source>
</evidence>
<dbReference type="GO" id="GO:0004519">
    <property type="term" value="F:endonuclease activity"/>
    <property type="evidence" value="ECO:0007669"/>
    <property type="project" value="UniProtKB-KW"/>
</dbReference>
<evidence type="ECO:0000256" key="4">
    <source>
        <dbReference type="ARBA" id="ARBA00022759"/>
    </source>
</evidence>
<dbReference type="Pfam" id="PF07927">
    <property type="entry name" value="HicA_toxin"/>
    <property type="match status" value="1"/>
</dbReference>
<evidence type="ECO:0000256" key="7">
    <source>
        <dbReference type="ARBA" id="ARBA00023016"/>
    </source>
</evidence>
<dbReference type="EMBL" id="VGIR01000186">
    <property type="protein sequence ID" value="MBM3332956.1"/>
    <property type="molecule type" value="Genomic_DNA"/>
</dbReference>
<evidence type="ECO:0000256" key="3">
    <source>
        <dbReference type="ARBA" id="ARBA00022722"/>
    </source>
</evidence>
<dbReference type="GO" id="GO:0016787">
    <property type="term" value="F:hydrolase activity"/>
    <property type="evidence" value="ECO:0007669"/>
    <property type="project" value="UniProtKB-KW"/>
</dbReference>
<evidence type="ECO:0000256" key="2">
    <source>
        <dbReference type="ARBA" id="ARBA00022649"/>
    </source>
</evidence>
<dbReference type="AlphaFoldDB" id="A0A937XJ52"/>
<dbReference type="GO" id="GO:0003729">
    <property type="term" value="F:mRNA binding"/>
    <property type="evidence" value="ECO:0007669"/>
    <property type="project" value="InterPro"/>
</dbReference>
<dbReference type="InterPro" id="IPR038570">
    <property type="entry name" value="HicA_sf"/>
</dbReference>
<dbReference type="Proteomes" id="UP000779900">
    <property type="component" value="Unassembled WGS sequence"/>
</dbReference>
<evidence type="ECO:0000256" key="5">
    <source>
        <dbReference type="ARBA" id="ARBA00022801"/>
    </source>
</evidence>